<dbReference type="Proteomes" id="UP001049176">
    <property type="component" value="Chromosome 3"/>
</dbReference>
<keyword evidence="3" id="KW-1185">Reference proteome</keyword>
<evidence type="ECO:0000256" key="1">
    <source>
        <dbReference type="SAM" id="MobiDB-lite"/>
    </source>
</evidence>
<dbReference type="KEGG" id="more:E1B28_005904"/>
<dbReference type="OrthoDB" id="2546621at2759"/>
<protein>
    <submittedName>
        <fullName evidence="2">Uncharacterized protein</fullName>
    </submittedName>
</protein>
<reference evidence="2" key="1">
    <citation type="journal article" date="2021" name="Genome Biol. Evol.">
        <title>The assembled and annotated genome of the fairy-ring fungus Marasmius oreades.</title>
        <authorList>
            <person name="Hiltunen M."/>
            <person name="Ament-Velasquez S.L."/>
            <person name="Johannesson H."/>
        </authorList>
    </citation>
    <scope>NUCLEOTIDE SEQUENCE</scope>
    <source>
        <strain evidence="2">03SP1</strain>
    </source>
</reference>
<dbReference type="RefSeq" id="XP_043011591.1">
    <property type="nucleotide sequence ID" value="XM_043150503.1"/>
</dbReference>
<dbReference type="GeneID" id="66074980"/>
<feature type="region of interest" description="Disordered" evidence="1">
    <location>
        <begin position="1"/>
        <end position="24"/>
    </location>
</feature>
<evidence type="ECO:0000313" key="2">
    <source>
        <dbReference type="EMBL" id="KAG7095121.1"/>
    </source>
</evidence>
<proteinExistence type="predicted"/>
<accession>A0A9P7S5L0</accession>
<comment type="caution">
    <text evidence="2">The sequence shown here is derived from an EMBL/GenBank/DDBJ whole genome shotgun (WGS) entry which is preliminary data.</text>
</comment>
<sequence>MDLDPLVDSGPSRYAVESDEEDEYNPLEQHDAKDHKEHEFQVKIIGSVPQGTSLLAAFGDAGRYWAKGANLGEQIGAVFVNDIQVGLAFKPSWTKATVIVSESFTRLPINGMHEYSSSLISTLGPSSISILDVYPSPTYISSSLIPQHEAPIRYISSSQDLEMPREAQPFAPPNLVHSTTSSALLAQIVTQTSINTGTLILLPFPRVPAPPPKTLQHSNFSHLMQDGYQWSAEAMNTAHRLLLRGLGHNTSPQWQGSKRDLGISGAATHDARSTIGEGGMYI</sequence>
<evidence type="ECO:0000313" key="3">
    <source>
        <dbReference type="Proteomes" id="UP001049176"/>
    </source>
</evidence>
<dbReference type="AlphaFoldDB" id="A0A9P7S5L0"/>
<organism evidence="2 3">
    <name type="scientific">Marasmius oreades</name>
    <name type="common">fairy-ring Marasmius</name>
    <dbReference type="NCBI Taxonomy" id="181124"/>
    <lineage>
        <taxon>Eukaryota</taxon>
        <taxon>Fungi</taxon>
        <taxon>Dikarya</taxon>
        <taxon>Basidiomycota</taxon>
        <taxon>Agaricomycotina</taxon>
        <taxon>Agaricomycetes</taxon>
        <taxon>Agaricomycetidae</taxon>
        <taxon>Agaricales</taxon>
        <taxon>Marasmiineae</taxon>
        <taxon>Marasmiaceae</taxon>
        <taxon>Marasmius</taxon>
    </lineage>
</organism>
<name>A0A9P7S5L0_9AGAR</name>
<gene>
    <name evidence="2" type="ORF">E1B28_005904</name>
</gene>
<dbReference type="EMBL" id="CM032183">
    <property type="protein sequence ID" value="KAG7095121.1"/>
    <property type="molecule type" value="Genomic_DNA"/>
</dbReference>